<dbReference type="GO" id="GO:0045504">
    <property type="term" value="F:dynein heavy chain binding"/>
    <property type="evidence" value="ECO:0007669"/>
    <property type="project" value="InterPro"/>
</dbReference>
<dbReference type="Gene3D" id="2.130.10.10">
    <property type="entry name" value="YVTN repeat-like/Quinoprotein amine dehydrogenase"/>
    <property type="match status" value="1"/>
</dbReference>
<dbReference type="GO" id="GO:0005929">
    <property type="term" value="C:cilium"/>
    <property type="evidence" value="ECO:0007669"/>
    <property type="project" value="GOC"/>
</dbReference>
<dbReference type="AlphaFoldDB" id="A0A0X3Q188"/>
<protein>
    <submittedName>
        <fullName evidence="2">WD repeat-containing protein 60</fullName>
    </submittedName>
</protein>
<dbReference type="SUPFAM" id="SSF50978">
    <property type="entry name" value="WD40 repeat-like"/>
    <property type="match status" value="1"/>
</dbReference>
<proteinExistence type="predicted"/>
<accession>A0A0X3Q188</accession>
<dbReference type="EMBL" id="GEEE01014397">
    <property type="protein sequence ID" value="JAP48828.1"/>
    <property type="molecule type" value="Transcribed_RNA"/>
</dbReference>
<dbReference type="PANTHER" id="PTHR16022:SF0">
    <property type="entry name" value="CYTOPLASMIC DYNEIN 2 INTERMEDIATE CHAIN 1"/>
    <property type="match status" value="1"/>
</dbReference>
<feature type="compositionally biased region" description="Low complexity" evidence="1">
    <location>
        <begin position="474"/>
        <end position="490"/>
    </location>
</feature>
<feature type="region of interest" description="Disordered" evidence="1">
    <location>
        <begin position="108"/>
        <end position="136"/>
    </location>
</feature>
<dbReference type="GO" id="GO:0045503">
    <property type="term" value="F:dynein light chain binding"/>
    <property type="evidence" value="ECO:0007669"/>
    <property type="project" value="InterPro"/>
</dbReference>
<dbReference type="PANTHER" id="PTHR16022">
    <property type="entry name" value="WD REPEAT DOMAIN 60"/>
    <property type="match status" value="1"/>
</dbReference>
<organism evidence="2">
    <name type="scientific">Schistocephalus solidus</name>
    <name type="common">Tapeworm</name>
    <dbReference type="NCBI Taxonomy" id="70667"/>
    <lineage>
        <taxon>Eukaryota</taxon>
        <taxon>Metazoa</taxon>
        <taxon>Spiralia</taxon>
        <taxon>Lophotrochozoa</taxon>
        <taxon>Platyhelminthes</taxon>
        <taxon>Cestoda</taxon>
        <taxon>Eucestoda</taxon>
        <taxon>Diphyllobothriidea</taxon>
        <taxon>Diphyllobothriidae</taxon>
        <taxon>Schistocephalus</taxon>
    </lineage>
</organism>
<dbReference type="EMBL" id="GEEE01009919">
    <property type="protein sequence ID" value="JAP53306.1"/>
    <property type="molecule type" value="Transcribed_RNA"/>
</dbReference>
<feature type="region of interest" description="Disordered" evidence="1">
    <location>
        <begin position="454"/>
        <end position="494"/>
    </location>
</feature>
<dbReference type="InterPro" id="IPR015943">
    <property type="entry name" value="WD40/YVTN_repeat-like_dom_sf"/>
</dbReference>
<dbReference type="GO" id="GO:0042073">
    <property type="term" value="P:intraciliary transport"/>
    <property type="evidence" value="ECO:0007669"/>
    <property type="project" value="InterPro"/>
</dbReference>
<dbReference type="GO" id="GO:0005868">
    <property type="term" value="C:cytoplasmic dynein complex"/>
    <property type="evidence" value="ECO:0007669"/>
    <property type="project" value="InterPro"/>
</dbReference>
<dbReference type="InterPro" id="IPR042505">
    <property type="entry name" value="DYNC2I1"/>
</dbReference>
<sequence length="848" mass="92790">MQEFQEILEPKIDQKSVNASEPAFGIKWDFSAPKLYKHSKRARDLLRIIELGFSEYRELIEIPPLDEYSSYMLRFGQRDRNQVQTQTNEDMMQKETQTNLLGPSSFVTSWTQSPPDDEGAYAGHECDKPSTMQAAKGDDDDALQRMFDSIVSESFPDLSTRSQSGDGLQAGDLSSLCESLNMVLTLLEEEAEADRTGHVTRQHQSNPNSEVPSAVGLVQGSLGHLSLSLAPSPASAAALANPPTSVDRMPNQFTGRGSAFSIPDHCYRDMSDLECVRCEFSKASSRRLLTMHRLKTANPGSIDAPKHCLYPCDMICVWAISDASGQGRVERILKCPGLLPMSGRAVEQILAHEDLLGKGDGVLCVTVECMRGYDVVIGGLSDGSLALWDLASAFSPSFNHDFKRNFHLHCYPEKATATKSPTDLAATNPLPSIFDYAQPPDYLASCVFAASSTSSSSSAQPLVPNHKPSRGGDSTSRTAANRSSNSAEETWMQPQQRPSPIICIQVLRTAATQKSSQRDRPLTSFQLCTLDMRGQLIIWLVVTCSSQKLRPSGADWGGNDLAQLAGSVTDFGLRPGGSIRVVQLASILAEGVGDPLMHRFPQVQVGYEEFTTTGADAVVCWDVCPFTTCLEVCHKTDMFFVGSEDGKIWQRCRVSGRPVYPPYFHLHPETALSVPSPPVTCIALHPTFQDLLLAGYADGHLALYLTHRQSPIFTWQATGGQTNDGGAESRPDAGAEFEAGGVKKVIWSNHRPTVFYSLTSVGEVAAWILFWRLKQCFNPHAQTLIAAMPNSSGDEHRVVDFTMVDAVGTGCLAICWSDGAEVHWLEDHLTVLQADELLLLQHVLDQIA</sequence>
<dbReference type="InterPro" id="IPR036322">
    <property type="entry name" value="WD40_repeat_dom_sf"/>
</dbReference>
<evidence type="ECO:0000256" key="1">
    <source>
        <dbReference type="SAM" id="MobiDB-lite"/>
    </source>
</evidence>
<name>A0A0X3Q188_SCHSO</name>
<evidence type="ECO:0000313" key="2">
    <source>
        <dbReference type="EMBL" id="JAP53306.1"/>
    </source>
</evidence>
<gene>
    <name evidence="2" type="primary">WDR60</name>
    <name evidence="2" type="ORF">TR105166</name>
</gene>
<reference evidence="2" key="1">
    <citation type="submission" date="2016-01" db="EMBL/GenBank/DDBJ databases">
        <title>Reference transcriptome for the parasite Schistocephalus solidus: insights into the molecular evolution of parasitism.</title>
        <authorList>
            <person name="Hebert F.O."/>
            <person name="Grambauer S."/>
            <person name="Barber I."/>
            <person name="Landry C.R."/>
            <person name="Aubin-Horth N."/>
        </authorList>
    </citation>
    <scope>NUCLEOTIDE SEQUENCE</scope>
</reference>